<keyword evidence="1" id="KW-0812">Transmembrane</keyword>
<name>A0A4S4BJU8_9BACL</name>
<keyword evidence="4" id="KW-1185">Reference proteome</keyword>
<dbReference type="Proteomes" id="UP000310636">
    <property type="component" value="Unassembled WGS sequence"/>
</dbReference>
<protein>
    <submittedName>
        <fullName evidence="3">Multidrug transporter</fullName>
    </submittedName>
</protein>
<keyword evidence="1" id="KW-0472">Membrane</keyword>
<dbReference type="EMBL" id="SSOB01000037">
    <property type="protein sequence ID" value="THF74858.1"/>
    <property type="molecule type" value="Genomic_DNA"/>
</dbReference>
<accession>A0A4S4BJU8</accession>
<evidence type="ECO:0000256" key="1">
    <source>
        <dbReference type="SAM" id="Phobius"/>
    </source>
</evidence>
<comment type="caution">
    <text evidence="3">The sequence shown here is derived from an EMBL/GenBank/DDBJ whole genome shotgun (WGS) entry which is preliminary data.</text>
</comment>
<evidence type="ECO:0000259" key="2">
    <source>
        <dbReference type="Pfam" id="PF16982"/>
    </source>
</evidence>
<proteinExistence type="predicted"/>
<feature type="domain" description="Putative Flagellin Flp1-like" evidence="2">
    <location>
        <begin position="4"/>
        <end position="49"/>
    </location>
</feature>
<dbReference type="Pfam" id="PF16982">
    <property type="entry name" value="Flp1_like"/>
    <property type="match status" value="1"/>
</dbReference>
<reference evidence="3 4" key="1">
    <citation type="submission" date="2019-04" db="EMBL/GenBank/DDBJ databases">
        <title>Cohnella sp. nov. isolated from preserved vegetables.</title>
        <authorList>
            <person name="Lin S.-Y."/>
            <person name="Hung M.-H."/>
            <person name="Young C.-C."/>
        </authorList>
    </citation>
    <scope>NUCLEOTIDE SEQUENCE [LARGE SCALE GENOMIC DNA]</scope>
    <source>
        <strain evidence="3 4">CC-MHH1044</strain>
    </source>
</reference>
<evidence type="ECO:0000313" key="3">
    <source>
        <dbReference type="EMBL" id="THF74858.1"/>
    </source>
</evidence>
<sequence length="54" mass="6054">MTMLWKDRSGLGTLEIVLIVAVIIAIALLFKDWIIGFLQDLFGKVEGNSDEVFN</sequence>
<evidence type="ECO:0000313" key="4">
    <source>
        <dbReference type="Proteomes" id="UP000310636"/>
    </source>
</evidence>
<dbReference type="InterPro" id="IPR031564">
    <property type="entry name" value="Flp1-like"/>
</dbReference>
<feature type="transmembrane region" description="Helical" evidence="1">
    <location>
        <begin position="12"/>
        <end position="30"/>
    </location>
</feature>
<organism evidence="3 4">
    <name type="scientific">Cohnella fermenti</name>
    <dbReference type="NCBI Taxonomy" id="2565925"/>
    <lineage>
        <taxon>Bacteria</taxon>
        <taxon>Bacillati</taxon>
        <taxon>Bacillota</taxon>
        <taxon>Bacilli</taxon>
        <taxon>Bacillales</taxon>
        <taxon>Paenibacillaceae</taxon>
        <taxon>Cohnella</taxon>
    </lineage>
</organism>
<keyword evidence="1" id="KW-1133">Transmembrane helix</keyword>
<dbReference type="AlphaFoldDB" id="A0A4S4BJU8"/>
<gene>
    <name evidence="3" type="ORF">E6C55_23835</name>
</gene>